<evidence type="ECO:0000313" key="2">
    <source>
        <dbReference type="EnsemblMetazoa" id="Aqu2.1.13669_001"/>
    </source>
</evidence>
<organism evidence="2">
    <name type="scientific">Amphimedon queenslandica</name>
    <name type="common">Sponge</name>
    <dbReference type="NCBI Taxonomy" id="400682"/>
    <lineage>
        <taxon>Eukaryota</taxon>
        <taxon>Metazoa</taxon>
        <taxon>Porifera</taxon>
        <taxon>Demospongiae</taxon>
        <taxon>Heteroscleromorpha</taxon>
        <taxon>Haplosclerida</taxon>
        <taxon>Niphatidae</taxon>
        <taxon>Amphimedon</taxon>
    </lineage>
</organism>
<dbReference type="EnsemblMetazoa" id="Aqu2.1.13669_001">
    <property type="protein sequence ID" value="Aqu2.1.13669_001"/>
    <property type="gene ID" value="Aqu2.1.13669"/>
</dbReference>
<feature type="compositionally biased region" description="Polar residues" evidence="1">
    <location>
        <begin position="67"/>
        <end position="87"/>
    </location>
</feature>
<sequence>FAIIQKPQTKPNKYQDFFELINTVPITTSPVVSTNNGPIDDESPYHVDISEFLSRETIPSHIVEELMQQQSTATQEDSASSTASNNIHDPDDPAATVNTNDDTTHTDAVIAKRT</sequence>
<evidence type="ECO:0000256" key="1">
    <source>
        <dbReference type="SAM" id="MobiDB-lite"/>
    </source>
</evidence>
<reference evidence="2" key="1">
    <citation type="submission" date="2017-05" db="UniProtKB">
        <authorList>
            <consortium name="EnsemblMetazoa"/>
        </authorList>
    </citation>
    <scope>IDENTIFICATION</scope>
</reference>
<dbReference type="InParanoid" id="A0A1X7TG56"/>
<feature type="compositionally biased region" description="Low complexity" evidence="1">
    <location>
        <begin position="93"/>
        <end position="114"/>
    </location>
</feature>
<proteinExistence type="predicted"/>
<accession>A0A1X7TG56</accession>
<feature type="region of interest" description="Disordered" evidence="1">
    <location>
        <begin position="66"/>
        <end position="114"/>
    </location>
</feature>
<name>A0A1X7TG56_AMPQE</name>
<protein>
    <submittedName>
        <fullName evidence="2">Uncharacterized protein</fullName>
    </submittedName>
</protein>
<dbReference type="AlphaFoldDB" id="A0A1X7TG56"/>